<dbReference type="InterPro" id="IPR050697">
    <property type="entry name" value="Adenylyl/Guanylyl_Cyclase_3/4"/>
</dbReference>
<feature type="transmembrane region" description="Helical" evidence="2">
    <location>
        <begin position="398"/>
        <end position="417"/>
    </location>
</feature>
<accession>A0A3D9HN87</accession>
<feature type="domain" description="Guanylate cyclase" evidence="3">
    <location>
        <begin position="515"/>
        <end position="655"/>
    </location>
</feature>
<dbReference type="SMART" id="SM01080">
    <property type="entry name" value="CHASE2"/>
    <property type="match status" value="1"/>
</dbReference>
<keyword evidence="2" id="KW-1133">Transmembrane helix</keyword>
<evidence type="ECO:0000313" key="5">
    <source>
        <dbReference type="Proteomes" id="UP000256845"/>
    </source>
</evidence>
<evidence type="ECO:0000256" key="1">
    <source>
        <dbReference type="SAM" id="MobiDB-lite"/>
    </source>
</evidence>
<organism evidence="4 5">
    <name type="scientific">Aestuariispira insulae</name>
    <dbReference type="NCBI Taxonomy" id="1461337"/>
    <lineage>
        <taxon>Bacteria</taxon>
        <taxon>Pseudomonadati</taxon>
        <taxon>Pseudomonadota</taxon>
        <taxon>Alphaproteobacteria</taxon>
        <taxon>Rhodospirillales</taxon>
        <taxon>Kiloniellaceae</taxon>
        <taxon>Aestuariispira</taxon>
    </lineage>
</organism>
<dbReference type="EMBL" id="QRDW01000004">
    <property type="protein sequence ID" value="RED50963.1"/>
    <property type="molecule type" value="Genomic_DNA"/>
</dbReference>
<dbReference type="GO" id="GO:0035556">
    <property type="term" value="P:intracellular signal transduction"/>
    <property type="evidence" value="ECO:0007669"/>
    <property type="project" value="InterPro"/>
</dbReference>
<keyword evidence="5" id="KW-1185">Reference proteome</keyword>
<dbReference type="RefSeq" id="WP_115936748.1">
    <property type="nucleotide sequence ID" value="NZ_QRDW01000004.1"/>
</dbReference>
<dbReference type="CDD" id="cd07302">
    <property type="entry name" value="CHD"/>
    <property type="match status" value="1"/>
</dbReference>
<evidence type="ECO:0000313" key="4">
    <source>
        <dbReference type="EMBL" id="RED50963.1"/>
    </source>
</evidence>
<dbReference type="OrthoDB" id="9762462at2"/>
<sequence>MSGDQSDTGGTQGGAPSKNRKKSGSKSAAWWISKIGTVAALGIMALGIVIRVIDPEPIEALRLKTFDLYNRLEPRPSLSREQTPVAIVDIDEKSLAELGQWPWPRTVLADLLAALRDQGAVVAGFDMVFAEPDRTSPGRIAESIRGADPETVEQLRALPSNDAVMASVMRTFRTVVGQAGTKTEAVEKPSELALSTTFKGVRAVQGADSKLFDSHVFTQTSLVANIEDLEQSAFGRGLFSVEEEVDGVVRRVPILMKVEGAIKPTLTVEMLRVAFQGNSIFAFMNQGGIQDVRLQTTQGAYQIPVDGKGRVWVYFSEPDRFNTPDNSGRLYVSASDVINNKLPTGRLAGKLILIGTSAVGLLDIRSTPIYSRLPGIEVHANLLETILTNNFIKYPVEMAGFEMIGMILAGIIMILLIPRVGPIWTLLGLLAAAGTLVGGSWYMFTEKKTLIDVTYSGILVFATYFVLTFTNYMRDAVEKRQVRGAFSQYLSPDLVEQLAENPDQLTLGGELKRMTLLFCDVRGFTTISESFKDDPQGLTKLINRLLTPLTNEILKRRGTIDKYMGDCIMAFWNAPLEDEKQEVHACDAALAMFKALDVLNAEREAEAKEQGVEFLPLKIGAGINTGDCVVGNMGSDQRFDYSVLGDSVNLASRLEGQSKSYGVDVVLGVETQSKVTDQFATAELDLIAVKGKTEAVRIFALLDQRENLDPAEFKAFEEKHTQFLELYRAQNWDEAEKLGEQNKARLGGKMAKFYEIYRQRMEEFRSSPLPADWDGVYVATTK</sequence>
<keyword evidence="2" id="KW-0812">Transmembrane</keyword>
<feature type="transmembrane region" description="Helical" evidence="2">
    <location>
        <begin position="28"/>
        <end position="53"/>
    </location>
</feature>
<dbReference type="InterPro" id="IPR001054">
    <property type="entry name" value="A/G_cyclase"/>
</dbReference>
<dbReference type="Pfam" id="PF00211">
    <property type="entry name" value="Guanylate_cyc"/>
    <property type="match status" value="1"/>
</dbReference>
<dbReference type="SMART" id="SM00044">
    <property type="entry name" value="CYCc"/>
    <property type="match status" value="1"/>
</dbReference>
<dbReference type="Pfam" id="PF05226">
    <property type="entry name" value="CHASE2"/>
    <property type="match status" value="1"/>
</dbReference>
<gene>
    <name evidence="4" type="ORF">DFP90_104236</name>
</gene>
<feature type="region of interest" description="Disordered" evidence="1">
    <location>
        <begin position="1"/>
        <end position="23"/>
    </location>
</feature>
<dbReference type="PANTHER" id="PTHR43081:SF1">
    <property type="entry name" value="ADENYLATE CYCLASE, TERMINAL-DIFFERENTIATION SPECIFIC"/>
    <property type="match status" value="1"/>
</dbReference>
<dbReference type="InterPro" id="IPR029787">
    <property type="entry name" value="Nucleotide_cyclase"/>
</dbReference>
<dbReference type="Proteomes" id="UP000256845">
    <property type="component" value="Unassembled WGS sequence"/>
</dbReference>
<dbReference type="InterPro" id="IPR007890">
    <property type="entry name" value="CHASE2"/>
</dbReference>
<proteinExistence type="predicted"/>
<keyword evidence="2" id="KW-0472">Membrane</keyword>
<dbReference type="AlphaFoldDB" id="A0A3D9HN87"/>
<comment type="caution">
    <text evidence="4">The sequence shown here is derived from an EMBL/GenBank/DDBJ whole genome shotgun (WGS) entry which is preliminary data.</text>
</comment>
<dbReference type="GO" id="GO:0006171">
    <property type="term" value="P:cAMP biosynthetic process"/>
    <property type="evidence" value="ECO:0007669"/>
    <property type="project" value="TreeGrafter"/>
</dbReference>
<dbReference type="SUPFAM" id="SSF55073">
    <property type="entry name" value="Nucleotide cyclase"/>
    <property type="match status" value="1"/>
</dbReference>
<dbReference type="Gene3D" id="3.30.70.1230">
    <property type="entry name" value="Nucleotide cyclase"/>
    <property type="match status" value="1"/>
</dbReference>
<reference evidence="4 5" key="1">
    <citation type="submission" date="2018-07" db="EMBL/GenBank/DDBJ databases">
        <title>Genomic Encyclopedia of Type Strains, Phase III (KMG-III): the genomes of soil and plant-associated and newly described type strains.</title>
        <authorList>
            <person name="Whitman W."/>
        </authorList>
    </citation>
    <scope>NUCLEOTIDE SEQUENCE [LARGE SCALE GENOMIC DNA]</scope>
    <source>
        <strain evidence="4 5">CECT 8488</strain>
    </source>
</reference>
<evidence type="ECO:0000256" key="2">
    <source>
        <dbReference type="SAM" id="Phobius"/>
    </source>
</evidence>
<dbReference type="PANTHER" id="PTHR43081">
    <property type="entry name" value="ADENYLATE CYCLASE, TERMINAL-DIFFERENTIATION SPECIFIC-RELATED"/>
    <property type="match status" value="1"/>
</dbReference>
<evidence type="ECO:0000259" key="3">
    <source>
        <dbReference type="PROSITE" id="PS50125"/>
    </source>
</evidence>
<feature type="transmembrane region" description="Helical" evidence="2">
    <location>
        <begin position="424"/>
        <end position="443"/>
    </location>
</feature>
<name>A0A3D9HN87_9PROT</name>
<feature type="transmembrane region" description="Helical" evidence="2">
    <location>
        <begin position="455"/>
        <end position="473"/>
    </location>
</feature>
<dbReference type="PROSITE" id="PS50125">
    <property type="entry name" value="GUANYLATE_CYCLASE_2"/>
    <property type="match status" value="1"/>
</dbReference>
<dbReference type="GO" id="GO:0004016">
    <property type="term" value="F:adenylate cyclase activity"/>
    <property type="evidence" value="ECO:0007669"/>
    <property type="project" value="UniProtKB-ARBA"/>
</dbReference>
<protein>
    <submittedName>
        <fullName evidence="4">Adenylate cyclase</fullName>
    </submittedName>
</protein>